<feature type="region of interest" description="Disordered" evidence="1">
    <location>
        <begin position="68"/>
        <end position="97"/>
    </location>
</feature>
<comment type="caution">
    <text evidence="2">The sequence shown here is derived from an EMBL/GenBank/DDBJ whole genome shotgun (WGS) entry which is preliminary data.</text>
</comment>
<dbReference type="OrthoDB" id="2250046at2759"/>
<proteinExistence type="predicted"/>
<keyword evidence="3" id="KW-1185">Reference proteome</keyword>
<dbReference type="EMBL" id="JAEPRA010000012">
    <property type="protein sequence ID" value="KAG2177726.1"/>
    <property type="molecule type" value="Genomic_DNA"/>
</dbReference>
<protein>
    <submittedName>
        <fullName evidence="2">Uncharacterized protein</fullName>
    </submittedName>
</protein>
<evidence type="ECO:0000256" key="1">
    <source>
        <dbReference type="SAM" id="MobiDB-lite"/>
    </source>
</evidence>
<dbReference type="AlphaFoldDB" id="A0A8H7U9W2"/>
<sequence>MNQRSSFLAFSQCIIKRALSTKPIINRPPLTPKQNEAIQSNQEVLSSYMVPGKLKRFFKSRPTRSQVLETENISSSSTTFRSARPRKLTEQRFGDPPSIAQQQLAQRIERAILKMNASEALPSRFVTPEHIRVVGDQTKQALKTYQPVLTKLIQNHAHMRRPVAIKYIEDRDGEELESIFDQLSQEEK</sequence>
<dbReference type="Proteomes" id="UP000612746">
    <property type="component" value="Unassembled WGS sequence"/>
</dbReference>
<evidence type="ECO:0000313" key="3">
    <source>
        <dbReference type="Proteomes" id="UP000612746"/>
    </source>
</evidence>
<feature type="compositionally biased region" description="Polar residues" evidence="1">
    <location>
        <begin position="68"/>
        <end position="81"/>
    </location>
</feature>
<evidence type="ECO:0000313" key="2">
    <source>
        <dbReference type="EMBL" id="KAG2177726.1"/>
    </source>
</evidence>
<accession>A0A8H7U9W2</accession>
<organism evidence="2 3">
    <name type="scientific">Umbelopsis vinacea</name>
    <dbReference type="NCBI Taxonomy" id="44442"/>
    <lineage>
        <taxon>Eukaryota</taxon>
        <taxon>Fungi</taxon>
        <taxon>Fungi incertae sedis</taxon>
        <taxon>Mucoromycota</taxon>
        <taxon>Mucoromycotina</taxon>
        <taxon>Umbelopsidomycetes</taxon>
        <taxon>Umbelopsidales</taxon>
        <taxon>Umbelopsidaceae</taxon>
        <taxon>Umbelopsis</taxon>
    </lineage>
</organism>
<name>A0A8H7U9W2_9FUNG</name>
<gene>
    <name evidence="2" type="ORF">INT44_008240</name>
</gene>
<reference evidence="2" key="1">
    <citation type="submission" date="2020-12" db="EMBL/GenBank/DDBJ databases">
        <title>Metabolic potential, ecology and presence of endohyphal bacteria is reflected in genomic diversity of Mucoromycotina.</title>
        <authorList>
            <person name="Muszewska A."/>
            <person name="Okrasinska A."/>
            <person name="Steczkiewicz K."/>
            <person name="Drgas O."/>
            <person name="Orlowska M."/>
            <person name="Perlinska-Lenart U."/>
            <person name="Aleksandrzak-Piekarczyk T."/>
            <person name="Szatraj K."/>
            <person name="Zielenkiewicz U."/>
            <person name="Pilsyk S."/>
            <person name="Malc E."/>
            <person name="Mieczkowski P."/>
            <person name="Kruszewska J.S."/>
            <person name="Biernat P."/>
            <person name="Pawlowska J."/>
        </authorList>
    </citation>
    <scope>NUCLEOTIDE SEQUENCE</scope>
    <source>
        <strain evidence="2">WA0000051536</strain>
    </source>
</reference>